<dbReference type="OrthoDB" id="6364363at2759"/>
<gene>
    <name evidence="2" type="ORF">FKW44_021612</name>
</gene>
<feature type="non-terminal residue" evidence="2">
    <location>
        <position position="218"/>
    </location>
</feature>
<name>A0A7T8GRM0_CALRO</name>
<sequence>DLKLFFPSFSSHSRLRGPTTASRSPTVSPFLLRRIKLTATGHLRRATALIWRPRALPSVIQPSNSHDHQGLDWLLNSVPGTPGTDYPILAEVPETGFACDGQVTMPIQRLNARSSMSASLTALDLWPAKLPLSQRHHFQPRILICDWWFNFDCAQAEGLYSKNEEVAAEREAAPVFNPSQSGQSSPSRPAPAANNNSPSYQEPALSSYGRQGRRNNGK</sequence>
<dbReference type="PANTHER" id="PTHR22933">
    <property type="entry name" value="FI18007P1-RELATED"/>
    <property type="match status" value="1"/>
</dbReference>
<proteinExistence type="predicted"/>
<dbReference type="AlphaFoldDB" id="A0A7T8GRM0"/>
<feature type="region of interest" description="Disordered" evidence="1">
    <location>
        <begin position="171"/>
        <end position="218"/>
    </location>
</feature>
<evidence type="ECO:0000313" key="3">
    <source>
        <dbReference type="Proteomes" id="UP000595437"/>
    </source>
</evidence>
<organism evidence="2 3">
    <name type="scientific">Caligus rogercresseyi</name>
    <name type="common">Sea louse</name>
    <dbReference type="NCBI Taxonomy" id="217165"/>
    <lineage>
        <taxon>Eukaryota</taxon>
        <taxon>Metazoa</taxon>
        <taxon>Ecdysozoa</taxon>
        <taxon>Arthropoda</taxon>
        <taxon>Crustacea</taxon>
        <taxon>Multicrustacea</taxon>
        <taxon>Hexanauplia</taxon>
        <taxon>Copepoda</taxon>
        <taxon>Siphonostomatoida</taxon>
        <taxon>Caligidae</taxon>
        <taxon>Caligus</taxon>
    </lineage>
</organism>
<dbReference type="InterPro" id="IPR052976">
    <property type="entry name" value="Scoloptoxin-like"/>
</dbReference>
<keyword evidence="3" id="KW-1185">Reference proteome</keyword>
<dbReference type="PANTHER" id="PTHR22933:SF44">
    <property type="entry name" value="RE15157P"/>
    <property type="match status" value="1"/>
</dbReference>
<dbReference type="EMBL" id="CP045905">
    <property type="protein sequence ID" value="QQP36485.1"/>
    <property type="molecule type" value="Genomic_DNA"/>
</dbReference>
<reference evidence="3" key="1">
    <citation type="submission" date="2021-01" db="EMBL/GenBank/DDBJ databases">
        <title>Caligus Genome Assembly.</title>
        <authorList>
            <person name="Gallardo-Escarate C."/>
        </authorList>
    </citation>
    <scope>NUCLEOTIDE SEQUENCE [LARGE SCALE GENOMIC DNA]</scope>
</reference>
<feature type="compositionally biased region" description="Low complexity" evidence="1">
    <location>
        <begin position="177"/>
        <end position="199"/>
    </location>
</feature>
<evidence type="ECO:0000313" key="2">
    <source>
        <dbReference type="EMBL" id="QQP36485.1"/>
    </source>
</evidence>
<accession>A0A7T8GRM0</accession>
<evidence type="ECO:0000256" key="1">
    <source>
        <dbReference type="SAM" id="MobiDB-lite"/>
    </source>
</evidence>
<dbReference type="Proteomes" id="UP000595437">
    <property type="component" value="Chromosome 16"/>
</dbReference>
<protein>
    <submittedName>
        <fullName evidence="2">LOC100114681</fullName>
    </submittedName>
</protein>